<reference evidence="2" key="1">
    <citation type="submission" date="2014-09" db="EMBL/GenBank/DDBJ databases">
        <authorList>
            <person name="Mudge J."/>
            <person name="Ramaraj T."/>
            <person name="Lindquist I.E."/>
            <person name="Bharti A.K."/>
            <person name="Sundararajan A."/>
            <person name="Cameron C.T."/>
            <person name="Woodward J.E."/>
            <person name="May G.D."/>
            <person name="Brubaker C."/>
            <person name="Broadhvest J."/>
            <person name="Wilkins T.A."/>
        </authorList>
    </citation>
    <scope>NUCLEOTIDE SEQUENCE</scope>
    <source>
        <strain evidence="2">cv. AKA8401</strain>
    </source>
</reference>
<dbReference type="AlphaFoldDB" id="A0A0B0MKZ9"/>
<accession>A0A0B0MKZ9</accession>
<dbReference type="Proteomes" id="UP000032142">
    <property type="component" value="Unassembled WGS sequence"/>
</dbReference>
<comment type="caution">
    <text evidence="1">The sequence shown here is derived from an EMBL/GenBank/DDBJ whole genome shotgun (WGS) entry which is preliminary data.</text>
</comment>
<organism evidence="1 2">
    <name type="scientific">Gossypium arboreum</name>
    <name type="common">Tree cotton</name>
    <name type="synonym">Gossypium nanking</name>
    <dbReference type="NCBI Taxonomy" id="29729"/>
    <lineage>
        <taxon>Eukaryota</taxon>
        <taxon>Viridiplantae</taxon>
        <taxon>Streptophyta</taxon>
        <taxon>Embryophyta</taxon>
        <taxon>Tracheophyta</taxon>
        <taxon>Spermatophyta</taxon>
        <taxon>Magnoliopsida</taxon>
        <taxon>eudicotyledons</taxon>
        <taxon>Gunneridae</taxon>
        <taxon>Pentapetalae</taxon>
        <taxon>rosids</taxon>
        <taxon>malvids</taxon>
        <taxon>Malvales</taxon>
        <taxon>Malvaceae</taxon>
        <taxon>Malvoideae</taxon>
        <taxon>Gossypium</taxon>
    </lineage>
</organism>
<evidence type="ECO:0000313" key="1">
    <source>
        <dbReference type="EMBL" id="KHF99605.1"/>
    </source>
</evidence>
<protein>
    <submittedName>
        <fullName evidence="1">2,3-bisphosphoglycerate-independent phosphoglycerate mutase</fullName>
    </submittedName>
</protein>
<name>A0A0B0MKZ9_GOSAR</name>
<gene>
    <name evidence="1" type="ORF">F383_38491</name>
</gene>
<evidence type="ECO:0000313" key="2">
    <source>
        <dbReference type="Proteomes" id="UP000032142"/>
    </source>
</evidence>
<sequence>MPTSQTWSYLQSHINATVPDRVLHEPNINANIPNVVLLENTFQKSYVLTYVS</sequence>
<proteinExistence type="predicted"/>
<keyword evidence="2" id="KW-1185">Reference proteome</keyword>
<dbReference type="EMBL" id="JRRC01086215">
    <property type="protein sequence ID" value="KHF99605.1"/>
    <property type="molecule type" value="Genomic_DNA"/>
</dbReference>